<protein>
    <recommendedName>
        <fullName evidence="6">CSC1/OSCA1-like 7TM region domain-containing protein</fullName>
    </recommendedName>
</protein>
<dbReference type="EMBL" id="MLKD01000046">
    <property type="protein sequence ID" value="OQE13745.1"/>
    <property type="molecule type" value="Genomic_DNA"/>
</dbReference>
<name>A0A1V6SI82_9EURO</name>
<feature type="domain" description="CSC1/OSCA1-like 7TM region" evidence="2">
    <location>
        <begin position="7"/>
        <end position="176"/>
    </location>
</feature>
<dbReference type="Pfam" id="PF12621">
    <property type="entry name" value="PHM7_ext"/>
    <property type="match status" value="1"/>
</dbReference>
<dbReference type="OrthoDB" id="10597402at2759"/>
<accession>A0A1V6SI82</accession>
<gene>
    <name evidence="4" type="ORF">PENSTE_c046G08734</name>
</gene>
<dbReference type="InterPro" id="IPR022257">
    <property type="entry name" value="PHM7_ext"/>
</dbReference>
<proteinExistence type="predicted"/>
<dbReference type="Proteomes" id="UP000191285">
    <property type="component" value="Unassembled WGS sequence"/>
</dbReference>
<dbReference type="PANTHER" id="PTHR13018:SF26">
    <property type="entry name" value="DOMAIN PROTEIN, PUTATIVE (AFU_ORTHOLOGUE AFUA_5G10920)-RELATED"/>
    <property type="match status" value="1"/>
</dbReference>
<feature type="domain" description="10TM putative phosphate transporter extracellular tail" evidence="3">
    <location>
        <begin position="250"/>
        <end position="303"/>
    </location>
</feature>
<feature type="transmembrane region" description="Helical" evidence="1">
    <location>
        <begin position="161"/>
        <end position="180"/>
    </location>
</feature>
<evidence type="ECO:0000313" key="5">
    <source>
        <dbReference type="Proteomes" id="UP000191285"/>
    </source>
</evidence>
<evidence type="ECO:0000256" key="1">
    <source>
        <dbReference type="SAM" id="Phobius"/>
    </source>
</evidence>
<dbReference type="InterPro" id="IPR045122">
    <property type="entry name" value="Csc1-like"/>
</dbReference>
<evidence type="ECO:0000259" key="3">
    <source>
        <dbReference type="Pfam" id="PF12621"/>
    </source>
</evidence>
<dbReference type="Pfam" id="PF02714">
    <property type="entry name" value="RSN1_7TM"/>
    <property type="match status" value="1"/>
</dbReference>
<reference evidence="5" key="1">
    <citation type="journal article" date="2017" name="Nat. Microbiol.">
        <title>Global analysis of biosynthetic gene clusters reveals vast potential of secondary metabolite production in Penicillium species.</title>
        <authorList>
            <person name="Nielsen J.C."/>
            <person name="Grijseels S."/>
            <person name="Prigent S."/>
            <person name="Ji B."/>
            <person name="Dainat J."/>
            <person name="Nielsen K.F."/>
            <person name="Frisvad J.C."/>
            <person name="Workman M."/>
            <person name="Nielsen J."/>
        </authorList>
    </citation>
    <scope>NUCLEOTIDE SEQUENCE [LARGE SCALE GENOMIC DNA]</scope>
    <source>
        <strain evidence="5">IBT 24891</strain>
    </source>
</reference>
<sequence length="311" mass="35173">MTLVAIVVFGETLAPAAVKVAPEALKSPSSTPILLAPEFAKGSNFCIQYFILDGIAKSSLLLLGTESYIRSRLKSLFDDTPRKIKRRRSKRYNVNWGEVFPETTIFGVAAITYSCVAPLVLGFACPGLCLYYLSRRYKIRNLPVDSVDTHGRAYHVSLQQILAACYLLIVFLIILFAFASDGDATYTGPVCLLAVLLVLCIVYHSLLNRVLKFFGHFTSGDLIRYDIPAKSSYNPLTRIMSRCVFAWMKKFQRVENNAKDDCEITTSIDAEWEKYFPPCMIAEMPTLWVPRDSRGWSRRVVEESLYLESLW</sequence>
<keyword evidence="5" id="KW-1185">Reference proteome</keyword>
<keyword evidence="1" id="KW-0812">Transmembrane</keyword>
<feature type="transmembrane region" description="Helical" evidence="1">
    <location>
        <begin position="186"/>
        <end position="206"/>
    </location>
</feature>
<keyword evidence="1" id="KW-0472">Membrane</keyword>
<comment type="caution">
    <text evidence="4">The sequence shown here is derived from an EMBL/GenBank/DDBJ whole genome shotgun (WGS) entry which is preliminary data.</text>
</comment>
<dbReference type="GO" id="GO:0005227">
    <property type="term" value="F:calcium-activated cation channel activity"/>
    <property type="evidence" value="ECO:0007669"/>
    <property type="project" value="InterPro"/>
</dbReference>
<dbReference type="GO" id="GO:0005886">
    <property type="term" value="C:plasma membrane"/>
    <property type="evidence" value="ECO:0007669"/>
    <property type="project" value="TreeGrafter"/>
</dbReference>
<organism evidence="4 5">
    <name type="scientific">Penicillium steckii</name>
    <dbReference type="NCBI Taxonomy" id="303698"/>
    <lineage>
        <taxon>Eukaryota</taxon>
        <taxon>Fungi</taxon>
        <taxon>Dikarya</taxon>
        <taxon>Ascomycota</taxon>
        <taxon>Pezizomycotina</taxon>
        <taxon>Eurotiomycetes</taxon>
        <taxon>Eurotiomycetidae</taxon>
        <taxon>Eurotiales</taxon>
        <taxon>Aspergillaceae</taxon>
        <taxon>Penicillium</taxon>
    </lineage>
</organism>
<keyword evidence="1" id="KW-1133">Transmembrane helix</keyword>
<dbReference type="AlphaFoldDB" id="A0A1V6SI82"/>
<evidence type="ECO:0000313" key="4">
    <source>
        <dbReference type="EMBL" id="OQE13745.1"/>
    </source>
</evidence>
<dbReference type="PANTHER" id="PTHR13018">
    <property type="entry name" value="PROBABLE MEMBRANE PROTEIN DUF221-RELATED"/>
    <property type="match status" value="1"/>
</dbReference>
<evidence type="ECO:0008006" key="6">
    <source>
        <dbReference type="Google" id="ProtNLM"/>
    </source>
</evidence>
<feature type="transmembrane region" description="Helical" evidence="1">
    <location>
        <begin position="105"/>
        <end position="133"/>
    </location>
</feature>
<dbReference type="InterPro" id="IPR003864">
    <property type="entry name" value="CSC1/OSCA1-like_7TM"/>
</dbReference>
<evidence type="ECO:0000259" key="2">
    <source>
        <dbReference type="Pfam" id="PF02714"/>
    </source>
</evidence>